<feature type="region of interest" description="Disordered" evidence="1">
    <location>
        <begin position="267"/>
        <end position="286"/>
    </location>
</feature>
<dbReference type="GeneID" id="80334737"/>
<evidence type="ECO:0008006" key="4">
    <source>
        <dbReference type="Google" id="ProtNLM"/>
    </source>
</evidence>
<dbReference type="Proteomes" id="UP000317039">
    <property type="component" value="Chromosome"/>
</dbReference>
<evidence type="ECO:0000256" key="1">
    <source>
        <dbReference type="SAM" id="MobiDB-lite"/>
    </source>
</evidence>
<dbReference type="AlphaFoldDB" id="A0A516NPB3"/>
<protein>
    <recommendedName>
        <fullName evidence="4">LVIVD repeat-containing protein</fullName>
    </recommendedName>
</protein>
<reference evidence="2 3" key="1">
    <citation type="submission" date="2019-07" db="EMBL/GenBank/DDBJ databases">
        <title>Complete Genome Sequence and Methylome Analysis of Nocardia otitidis-caviarum NEB252.</title>
        <authorList>
            <person name="Fomenkov A."/>
            <person name="Anton B.P."/>
            <person name="Vincze T."/>
            <person name="Roberts R.J."/>
        </authorList>
    </citation>
    <scope>NUCLEOTIDE SEQUENCE [LARGE SCALE GENOMIC DNA]</scope>
    <source>
        <strain evidence="2 3">NEB252</strain>
    </source>
</reference>
<evidence type="ECO:0000313" key="2">
    <source>
        <dbReference type="EMBL" id="QDP80729.1"/>
    </source>
</evidence>
<accession>A0A516NPB3</accession>
<dbReference type="KEGG" id="nod:FOH10_20465"/>
<gene>
    <name evidence="2" type="ORF">FOH10_20465</name>
</gene>
<organism evidence="2 3">
    <name type="scientific">Nocardia otitidiscaviarum</name>
    <dbReference type="NCBI Taxonomy" id="1823"/>
    <lineage>
        <taxon>Bacteria</taxon>
        <taxon>Bacillati</taxon>
        <taxon>Actinomycetota</taxon>
        <taxon>Actinomycetes</taxon>
        <taxon>Mycobacteriales</taxon>
        <taxon>Nocardiaceae</taxon>
        <taxon>Nocardia</taxon>
    </lineage>
</organism>
<evidence type="ECO:0000313" key="3">
    <source>
        <dbReference type="Proteomes" id="UP000317039"/>
    </source>
</evidence>
<proteinExistence type="predicted"/>
<name>A0A516NPB3_9NOCA</name>
<sequence>MTSRMRWAAGLAVVAVAGGVLVTRIVDDEGAGVARADPDIPLVCEDRRPAAIDPGSYGMQHDGSFLHPSLTYVNEEEQHPFPGGGEDLFPETGGYDPNTYRSDNVTVEAHYPGARFTPDPFHSWQNIVDFDGRRYMFQYDRSEARVYDITDVTDVRVVESLSRDDVAGVDGNAEAVAGKDWAAGDFWGASTIQWSDRYDGYIMVQSFEMRRQVPFWMGDTPEHSKYAAPAGVAAARADTQLKGFKVYKLNGPRKRDWQLLATVSTDEHQRDPLAPDLGAPQQGSGSLDVPQWDGGRYMFIATAPSDDWSLQEYPTYLYANGFQAWDMADPARPRLLDTWHREGTVRGEEDAYRTNPRCGNRTSWMGSRNPLYIPTPVEEGGRYGFAALGGLGMSILDISDPANLREIGHLDVPMSVAGTEADNIDVSQFERTGMVYLSGYPLSEDCYEPYKDIFQVDARDPARPRIVGRLPRPTPPKEAVVTDFCQRGGSFGPKRSGYYTSPGDPKDGLLVYDFYNAGAQFFDVSDPRRPRIAGYFAPPTFGPETEDWARSNPTHGVYVEYDRKIVWLLTNDGIYALSSQDLLGTPNLGAPTAPFRTSAR</sequence>
<dbReference type="EMBL" id="CP041695">
    <property type="protein sequence ID" value="QDP80729.1"/>
    <property type="molecule type" value="Genomic_DNA"/>
</dbReference>
<dbReference type="RefSeq" id="WP_143981953.1">
    <property type="nucleotide sequence ID" value="NZ_CP041695.1"/>
</dbReference>